<evidence type="ECO:0000313" key="13">
    <source>
        <dbReference type="Proteomes" id="UP000019132"/>
    </source>
</evidence>
<reference evidence="13" key="1">
    <citation type="journal article" date="2010" name="Genome Biol.">
        <title>Genome sequence of the necrotrophic plant pathogen Pythium ultimum reveals original pathogenicity mechanisms and effector repertoire.</title>
        <authorList>
            <person name="Levesque C.A."/>
            <person name="Brouwer H."/>
            <person name="Cano L."/>
            <person name="Hamilton J.P."/>
            <person name="Holt C."/>
            <person name="Huitema E."/>
            <person name="Raffaele S."/>
            <person name="Robideau G.P."/>
            <person name="Thines M."/>
            <person name="Win J."/>
            <person name="Zerillo M.M."/>
            <person name="Beakes G.W."/>
            <person name="Boore J.L."/>
            <person name="Busam D."/>
            <person name="Dumas B."/>
            <person name="Ferriera S."/>
            <person name="Fuerstenberg S.I."/>
            <person name="Gachon C.M."/>
            <person name="Gaulin E."/>
            <person name="Govers F."/>
            <person name="Grenville-Briggs L."/>
            <person name="Horner N."/>
            <person name="Hostetler J."/>
            <person name="Jiang R.H."/>
            <person name="Johnson J."/>
            <person name="Krajaejun T."/>
            <person name="Lin H."/>
            <person name="Meijer H.J."/>
            <person name="Moore B."/>
            <person name="Morris P."/>
            <person name="Phuntmart V."/>
            <person name="Puiu D."/>
            <person name="Shetty J."/>
            <person name="Stajich J.E."/>
            <person name="Tripathy S."/>
            <person name="Wawra S."/>
            <person name="van West P."/>
            <person name="Whitty B.R."/>
            <person name="Coutinho P.M."/>
            <person name="Henrissat B."/>
            <person name="Martin F."/>
            <person name="Thomas P.D."/>
            <person name="Tyler B.M."/>
            <person name="De Vries R.P."/>
            <person name="Kamoun S."/>
            <person name="Yandell M."/>
            <person name="Tisserat N."/>
            <person name="Buell C.R."/>
        </authorList>
    </citation>
    <scope>NUCLEOTIDE SEQUENCE</scope>
    <source>
        <strain evidence="13">DAOM:BR144</strain>
    </source>
</reference>
<dbReference type="GO" id="GO:0030151">
    <property type="term" value="F:molybdenum ion binding"/>
    <property type="evidence" value="ECO:0007669"/>
    <property type="project" value="InterPro"/>
</dbReference>
<proteinExistence type="predicted"/>
<dbReference type="SUPFAM" id="SSF56524">
    <property type="entry name" value="Oxidoreductase molybdopterin-binding domain"/>
    <property type="match status" value="1"/>
</dbReference>
<evidence type="ECO:0000256" key="3">
    <source>
        <dbReference type="ARBA" id="ARBA00004971"/>
    </source>
</evidence>
<dbReference type="GO" id="GO:0005739">
    <property type="term" value="C:mitochondrion"/>
    <property type="evidence" value="ECO:0007669"/>
    <property type="project" value="TreeGrafter"/>
</dbReference>
<dbReference type="PANTHER" id="PTHR19372:SF7">
    <property type="entry name" value="SULFITE OXIDASE, MITOCHONDRIAL"/>
    <property type="match status" value="1"/>
</dbReference>
<dbReference type="Gene3D" id="2.60.40.650">
    <property type="match status" value="1"/>
</dbReference>
<dbReference type="GO" id="GO:0006790">
    <property type="term" value="P:sulfur compound metabolic process"/>
    <property type="evidence" value="ECO:0007669"/>
    <property type="project" value="TreeGrafter"/>
</dbReference>
<keyword evidence="6" id="KW-0479">Metal-binding</keyword>
<evidence type="ECO:0000256" key="4">
    <source>
        <dbReference type="ARBA" id="ARBA00012505"/>
    </source>
</evidence>
<dbReference type="EC" id="1.8.3.1" evidence="4"/>
<protein>
    <recommendedName>
        <fullName evidence="8">Sulfite oxidase</fullName>
        <ecNumber evidence="4">1.8.3.1</ecNumber>
    </recommendedName>
</protein>
<dbReference type="EnsemblProtists" id="PYU1_T005650">
    <property type="protein sequence ID" value="PYU1_T005650"/>
    <property type="gene ID" value="PYU1_G005639"/>
</dbReference>
<comment type="pathway">
    <text evidence="2">Sulfur metabolism.</text>
</comment>
<evidence type="ECO:0000256" key="5">
    <source>
        <dbReference type="ARBA" id="ARBA00022505"/>
    </source>
</evidence>
<dbReference type="PRINTS" id="PR00407">
    <property type="entry name" value="EUMOPTERIN"/>
</dbReference>
<dbReference type="InterPro" id="IPR005066">
    <property type="entry name" value="MoCF_OxRdtse_dimer"/>
</dbReference>
<accession>K3WL08</accession>
<dbReference type="Proteomes" id="UP000019132">
    <property type="component" value="Unassembled WGS sequence"/>
</dbReference>
<evidence type="ECO:0000256" key="9">
    <source>
        <dbReference type="SAM" id="MobiDB-lite"/>
    </source>
</evidence>
<dbReference type="InParanoid" id="K3WL08"/>
<organism evidence="12 13">
    <name type="scientific">Globisporangium ultimum (strain ATCC 200006 / CBS 805.95 / DAOM BR144)</name>
    <name type="common">Pythium ultimum</name>
    <dbReference type="NCBI Taxonomy" id="431595"/>
    <lineage>
        <taxon>Eukaryota</taxon>
        <taxon>Sar</taxon>
        <taxon>Stramenopiles</taxon>
        <taxon>Oomycota</taxon>
        <taxon>Peronosporomycetes</taxon>
        <taxon>Pythiales</taxon>
        <taxon>Pythiaceae</taxon>
        <taxon>Globisporangium</taxon>
    </lineage>
</organism>
<feature type="region of interest" description="Disordered" evidence="9">
    <location>
        <begin position="1"/>
        <end position="32"/>
    </location>
</feature>
<dbReference type="VEuPathDB" id="FungiDB:PYU1_G005639"/>
<dbReference type="GO" id="GO:0020037">
    <property type="term" value="F:heme binding"/>
    <property type="evidence" value="ECO:0007669"/>
    <property type="project" value="TreeGrafter"/>
</dbReference>
<feature type="domain" description="Oxidoreductase molybdopterin-binding" evidence="10">
    <location>
        <begin position="71"/>
        <end position="283"/>
    </location>
</feature>
<dbReference type="GO" id="GO:0043546">
    <property type="term" value="F:molybdopterin cofactor binding"/>
    <property type="evidence" value="ECO:0007669"/>
    <property type="project" value="TreeGrafter"/>
</dbReference>
<evidence type="ECO:0000256" key="7">
    <source>
        <dbReference type="ARBA" id="ARBA00023002"/>
    </source>
</evidence>
<dbReference type="GO" id="GO:0008482">
    <property type="term" value="F:sulfite oxidase activity"/>
    <property type="evidence" value="ECO:0007669"/>
    <property type="project" value="UniProtKB-EC"/>
</dbReference>
<dbReference type="SUPFAM" id="SSF81296">
    <property type="entry name" value="E set domains"/>
    <property type="match status" value="1"/>
</dbReference>
<name>K3WL08_GLOUD</name>
<dbReference type="Pfam" id="PF03404">
    <property type="entry name" value="Mo-co_dimer"/>
    <property type="match status" value="1"/>
</dbReference>
<dbReference type="Gene3D" id="3.90.420.10">
    <property type="entry name" value="Oxidoreductase, molybdopterin-binding domain"/>
    <property type="match status" value="1"/>
</dbReference>
<keyword evidence="7" id="KW-0560">Oxidoreductase</keyword>
<dbReference type="InterPro" id="IPR036374">
    <property type="entry name" value="OxRdtase_Mopterin-bd_sf"/>
</dbReference>
<evidence type="ECO:0000259" key="11">
    <source>
        <dbReference type="Pfam" id="PF03404"/>
    </source>
</evidence>
<dbReference type="PANTHER" id="PTHR19372">
    <property type="entry name" value="SULFITE REDUCTASE"/>
    <property type="match status" value="1"/>
</dbReference>
<reference evidence="12" key="3">
    <citation type="submission" date="2015-02" db="UniProtKB">
        <authorList>
            <consortium name="EnsemblProtists"/>
        </authorList>
    </citation>
    <scope>IDENTIFICATION</scope>
    <source>
        <strain evidence="12">DAOM BR144</strain>
    </source>
</reference>
<dbReference type="Pfam" id="PF00174">
    <property type="entry name" value="Oxidored_molyb"/>
    <property type="match status" value="1"/>
</dbReference>
<dbReference type="InterPro" id="IPR000572">
    <property type="entry name" value="OxRdtase_Mopterin-bd_dom"/>
</dbReference>
<keyword evidence="13" id="KW-1185">Reference proteome</keyword>
<reference evidence="13" key="2">
    <citation type="submission" date="2010-04" db="EMBL/GenBank/DDBJ databases">
        <authorList>
            <person name="Buell R."/>
            <person name="Hamilton J."/>
            <person name="Hostetler J."/>
        </authorList>
    </citation>
    <scope>NUCLEOTIDE SEQUENCE [LARGE SCALE GENOMIC DNA]</scope>
    <source>
        <strain evidence="13">DAOM:BR144</strain>
    </source>
</reference>
<sequence length="445" mass="49264">MSTTIDQKQQRSIVAEPSAGPTQPSSSYALDPTRDPVLKIRAKAPFNAEPPPDLLLQSFVTPNELFFVRNHLPVPTAEDLVGYTLKISGLGLDQEVQFTLDELKTQFKHKTITVTIQCAGNRRSEMSRVKTVRGLVWGKTAISTAQWTGVLLADVLKSLGISEDNEVCPAHGLDDLSMNDSDSEAATTDRTDCVQCANVIKHVHLEALDTDPADGKHYGASIPISTTLDPRKDVLLAFAMNGESLPRDHGFPLRAIVPGTVGARNVKFLHRIVLSQHESPNFWQQKDYRGFPPNVDYKTENYLDYAGEAIQELPVQSAIMQPNDGATVVLQTSSDTSETLLPVEGYAWSGGGRSIVRVDVSIDGGHTWTTAKLHEAAKRQRYNRAWAWTPWTLEIRVPRDTKEVEVICKAVDSSYNVQPDTIAPIWNMRGMLNNAWNRVKVQLAE</sequence>
<evidence type="ECO:0000259" key="10">
    <source>
        <dbReference type="Pfam" id="PF00174"/>
    </source>
</evidence>
<dbReference type="InterPro" id="IPR008335">
    <property type="entry name" value="Mopterin_OxRdtase_euk"/>
</dbReference>
<dbReference type="STRING" id="431595.K3WL08"/>
<dbReference type="EMBL" id="GL376573">
    <property type="status" value="NOT_ANNOTATED_CDS"/>
    <property type="molecule type" value="Genomic_DNA"/>
</dbReference>
<dbReference type="eggNOG" id="KOG0535">
    <property type="taxonomic scope" value="Eukaryota"/>
</dbReference>
<dbReference type="InterPro" id="IPR014756">
    <property type="entry name" value="Ig_E-set"/>
</dbReference>
<evidence type="ECO:0000256" key="6">
    <source>
        <dbReference type="ARBA" id="ARBA00022723"/>
    </source>
</evidence>
<evidence type="ECO:0000313" key="12">
    <source>
        <dbReference type="EnsemblProtists" id="PYU1_T005650"/>
    </source>
</evidence>
<dbReference type="FunFam" id="2.60.40.650:FF:000002">
    <property type="entry name" value="sulfite oxidase"/>
    <property type="match status" value="1"/>
</dbReference>
<dbReference type="CDD" id="cd02111">
    <property type="entry name" value="eukary_SO_Moco"/>
    <property type="match status" value="1"/>
</dbReference>
<feature type="compositionally biased region" description="Polar residues" evidence="9">
    <location>
        <begin position="1"/>
        <end position="12"/>
    </location>
</feature>
<dbReference type="OMA" id="MSHGYRI"/>
<dbReference type="HOGENOM" id="CLU_003827_5_2_1"/>
<comment type="cofactor">
    <cofactor evidence="1">
        <name>Mo-molybdopterin</name>
        <dbReference type="ChEBI" id="CHEBI:71302"/>
    </cofactor>
</comment>
<evidence type="ECO:0000256" key="2">
    <source>
        <dbReference type="ARBA" id="ARBA00004678"/>
    </source>
</evidence>
<evidence type="ECO:0000256" key="8">
    <source>
        <dbReference type="ARBA" id="ARBA00070338"/>
    </source>
</evidence>
<keyword evidence="5" id="KW-0500">Molybdenum</keyword>
<feature type="domain" description="Moybdenum cofactor oxidoreductase dimerisation" evidence="11">
    <location>
        <begin position="309"/>
        <end position="442"/>
    </location>
</feature>
<comment type="pathway">
    <text evidence="3">Energy metabolism; sulfur metabolism.</text>
</comment>
<evidence type="ECO:0000256" key="1">
    <source>
        <dbReference type="ARBA" id="ARBA00001924"/>
    </source>
</evidence>
<dbReference type="AlphaFoldDB" id="K3WL08"/>